<sequence length="91" mass="9473">MQVEVNFLSAPLELLAGEGIEGGKLGARRSMGGNRPSSPCDLPVALGQLLSNVVSVPRVGHLSTQPRATIGILTGHNSGLFSNMVTIRADH</sequence>
<organism evidence="1 2">
    <name type="scientific">Petrolisthes cinctipes</name>
    <name type="common">Flat porcelain crab</name>
    <dbReference type="NCBI Taxonomy" id="88211"/>
    <lineage>
        <taxon>Eukaryota</taxon>
        <taxon>Metazoa</taxon>
        <taxon>Ecdysozoa</taxon>
        <taxon>Arthropoda</taxon>
        <taxon>Crustacea</taxon>
        <taxon>Multicrustacea</taxon>
        <taxon>Malacostraca</taxon>
        <taxon>Eumalacostraca</taxon>
        <taxon>Eucarida</taxon>
        <taxon>Decapoda</taxon>
        <taxon>Pleocyemata</taxon>
        <taxon>Anomura</taxon>
        <taxon>Galatheoidea</taxon>
        <taxon>Porcellanidae</taxon>
        <taxon>Petrolisthes</taxon>
    </lineage>
</organism>
<dbReference type="EMBL" id="JAWQEG010000937">
    <property type="protein sequence ID" value="KAK3883943.1"/>
    <property type="molecule type" value="Genomic_DNA"/>
</dbReference>
<proteinExistence type="predicted"/>
<comment type="caution">
    <text evidence="1">The sequence shown here is derived from an EMBL/GenBank/DDBJ whole genome shotgun (WGS) entry which is preliminary data.</text>
</comment>
<keyword evidence="2" id="KW-1185">Reference proteome</keyword>
<reference evidence="1" key="1">
    <citation type="submission" date="2023-10" db="EMBL/GenBank/DDBJ databases">
        <title>Genome assemblies of two species of porcelain crab, Petrolisthes cinctipes and Petrolisthes manimaculis (Anomura: Porcellanidae).</title>
        <authorList>
            <person name="Angst P."/>
        </authorList>
    </citation>
    <scope>NUCLEOTIDE SEQUENCE</scope>
    <source>
        <strain evidence="1">PB745_01</strain>
        <tissue evidence="1">Gill</tissue>
    </source>
</reference>
<dbReference type="Proteomes" id="UP001286313">
    <property type="component" value="Unassembled WGS sequence"/>
</dbReference>
<accession>A0AAE1KU48</accession>
<dbReference type="AlphaFoldDB" id="A0AAE1KU48"/>
<evidence type="ECO:0000313" key="1">
    <source>
        <dbReference type="EMBL" id="KAK3883943.1"/>
    </source>
</evidence>
<protein>
    <submittedName>
        <fullName evidence="1">Uncharacterized protein</fullName>
    </submittedName>
</protein>
<name>A0AAE1KU48_PETCI</name>
<gene>
    <name evidence="1" type="ORF">Pcinc_011755</name>
</gene>
<evidence type="ECO:0000313" key="2">
    <source>
        <dbReference type="Proteomes" id="UP001286313"/>
    </source>
</evidence>